<dbReference type="AlphaFoldDB" id="A0AAN7WBL8"/>
<dbReference type="InterPro" id="IPR045518">
    <property type="entry name" value="2EXR"/>
</dbReference>
<evidence type="ECO:0000313" key="3">
    <source>
        <dbReference type="Proteomes" id="UP001310594"/>
    </source>
</evidence>
<name>A0AAN7WBL8_9PEZI</name>
<gene>
    <name evidence="2" type="ORF">LTR97_002511</name>
</gene>
<dbReference type="PANTHER" id="PTHR42085">
    <property type="entry name" value="F-BOX DOMAIN-CONTAINING PROTEIN"/>
    <property type="match status" value="1"/>
</dbReference>
<accession>A0AAN7WBL8</accession>
<feature type="domain" description="2EXR" evidence="1">
    <location>
        <begin position="41"/>
        <end position="129"/>
    </location>
</feature>
<dbReference type="Proteomes" id="UP001310594">
    <property type="component" value="Unassembled WGS sequence"/>
</dbReference>
<dbReference type="PANTHER" id="PTHR42085:SF8">
    <property type="entry name" value="F-BOX DOMAIN-CONTAINING PROTEIN"/>
    <property type="match status" value="1"/>
</dbReference>
<sequence>MHYELVGSRMIERVKRILKTRLARLRTKWARLPQKAPQMSRFLNLPPEIRNLIYEYTMTAKGTLFVQVRLYDFWSLSQYNLVVDSCPHCYNKSSIFQYATLPLQPPITEVCRQLRAETLNMFYAVNSFAVKTEGPSREANVDIFVRWSNAIGSHNRQAISRLYICDHKEPDRGKTVKEIMTKAKLSWAAGAAEARTSRLKVKEDGYYFWGLDQRRLLGGSESA</sequence>
<dbReference type="InterPro" id="IPR038883">
    <property type="entry name" value="AN11006-like"/>
</dbReference>
<dbReference type="Pfam" id="PF20150">
    <property type="entry name" value="2EXR"/>
    <property type="match status" value="1"/>
</dbReference>
<organism evidence="2 3">
    <name type="scientific">Elasticomyces elasticus</name>
    <dbReference type="NCBI Taxonomy" id="574655"/>
    <lineage>
        <taxon>Eukaryota</taxon>
        <taxon>Fungi</taxon>
        <taxon>Dikarya</taxon>
        <taxon>Ascomycota</taxon>
        <taxon>Pezizomycotina</taxon>
        <taxon>Dothideomycetes</taxon>
        <taxon>Dothideomycetidae</taxon>
        <taxon>Mycosphaerellales</taxon>
        <taxon>Teratosphaeriaceae</taxon>
        <taxon>Elasticomyces</taxon>
    </lineage>
</organism>
<protein>
    <recommendedName>
        <fullName evidence="1">2EXR domain-containing protein</fullName>
    </recommendedName>
</protein>
<reference evidence="2" key="1">
    <citation type="submission" date="2023-08" db="EMBL/GenBank/DDBJ databases">
        <title>Black Yeasts Isolated from many extreme environments.</title>
        <authorList>
            <person name="Coleine C."/>
            <person name="Stajich J.E."/>
            <person name="Selbmann L."/>
        </authorList>
    </citation>
    <scope>NUCLEOTIDE SEQUENCE</scope>
    <source>
        <strain evidence="2">CCFEE 5810</strain>
    </source>
</reference>
<evidence type="ECO:0000259" key="1">
    <source>
        <dbReference type="Pfam" id="PF20150"/>
    </source>
</evidence>
<dbReference type="EMBL" id="JAVRQU010000003">
    <property type="protein sequence ID" value="KAK5705393.1"/>
    <property type="molecule type" value="Genomic_DNA"/>
</dbReference>
<evidence type="ECO:0000313" key="2">
    <source>
        <dbReference type="EMBL" id="KAK5705393.1"/>
    </source>
</evidence>
<comment type="caution">
    <text evidence="2">The sequence shown here is derived from an EMBL/GenBank/DDBJ whole genome shotgun (WGS) entry which is preliminary data.</text>
</comment>
<proteinExistence type="predicted"/>